<name>A0ABP9EGD9_9ACTN</name>
<dbReference type="PRINTS" id="PR00081">
    <property type="entry name" value="GDHRDH"/>
</dbReference>
<evidence type="ECO:0000313" key="1">
    <source>
        <dbReference type="EMBL" id="GAA4874056.1"/>
    </source>
</evidence>
<dbReference type="CDD" id="cd05233">
    <property type="entry name" value="SDR_c"/>
    <property type="match status" value="1"/>
</dbReference>
<dbReference type="Proteomes" id="UP001501752">
    <property type="component" value="Unassembled WGS sequence"/>
</dbReference>
<protein>
    <submittedName>
        <fullName evidence="1">SDR family oxidoreductase</fullName>
    </submittedName>
</protein>
<evidence type="ECO:0000313" key="2">
    <source>
        <dbReference type="Proteomes" id="UP001501752"/>
    </source>
</evidence>
<dbReference type="PANTHER" id="PTHR43975">
    <property type="entry name" value="ZGC:101858"/>
    <property type="match status" value="1"/>
</dbReference>
<dbReference type="PANTHER" id="PTHR43975:SF2">
    <property type="entry name" value="EG:BACR7A4.14 PROTEIN-RELATED"/>
    <property type="match status" value="1"/>
</dbReference>
<keyword evidence="2" id="KW-1185">Reference proteome</keyword>
<sequence>MPDLPGPLALVTGSNRGTGRAIRSRLLADGYAVRCLNRTPCADHTDPVTADFADPDAAARAAVLALAGAPRLDLLVVNAVTRGFGTVAEVGARDWDEAVAVNLTTPVRVVQAALPLLRRSEGHIVLMGSHAGSRPFEGGLAYCATKAALKQVAEVLLMEERRHGVRTTLLSPGAIRNLDDDDSAYKMSVESVADVVSWAAATPRDTVLGEIELRPGRLDRPPVVGLDRLQYV</sequence>
<proteinExistence type="predicted"/>
<dbReference type="EMBL" id="BAABIS010000001">
    <property type="protein sequence ID" value="GAA4874056.1"/>
    <property type="molecule type" value="Genomic_DNA"/>
</dbReference>
<gene>
    <name evidence="1" type="ORF">GCM10023235_61620</name>
</gene>
<comment type="caution">
    <text evidence="1">The sequence shown here is derived from an EMBL/GenBank/DDBJ whole genome shotgun (WGS) entry which is preliminary data.</text>
</comment>
<dbReference type="SUPFAM" id="SSF51735">
    <property type="entry name" value="NAD(P)-binding Rossmann-fold domains"/>
    <property type="match status" value="1"/>
</dbReference>
<dbReference type="Gene3D" id="3.40.50.720">
    <property type="entry name" value="NAD(P)-binding Rossmann-like Domain"/>
    <property type="match status" value="1"/>
</dbReference>
<dbReference type="InterPro" id="IPR002347">
    <property type="entry name" value="SDR_fam"/>
</dbReference>
<dbReference type="Pfam" id="PF00106">
    <property type="entry name" value="adh_short"/>
    <property type="match status" value="1"/>
</dbReference>
<organism evidence="1 2">
    <name type="scientific">Kitasatospora terrestris</name>
    <dbReference type="NCBI Taxonomy" id="258051"/>
    <lineage>
        <taxon>Bacteria</taxon>
        <taxon>Bacillati</taxon>
        <taxon>Actinomycetota</taxon>
        <taxon>Actinomycetes</taxon>
        <taxon>Kitasatosporales</taxon>
        <taxon>Streptomycetaceae</taxon>
        <taxon>Kitasatospora</taxon>
    </lineage>
</organism>
<accession>A0ABP9EGD9</accession>
<dbReference type="InterPro" id="IPR036291">
    <property type="entry name" value="NAD(P)-bd_dom_sf"/>
</dbReference>
<reference evidence="2" key="1">
    <citation type="journal article" date="2019" name="Int. J. Syst. Evol. Microbiol.">
        <title>The Global Catalogue of Microorganisms (GCM) 10K type strain sequencing project: providing services to taxonomists for standard genome sequencing and annotation.</title>
        <authorList>
            <consortium name="The Broad Institute Genomics Platform"/>
            <consortium name="The Broad Institute Genome Sequencing Center for Infectious Disease"/>
            <person name="Wu L."/>
            <person name="Ma J."/>
        </authorList>
    </citation>
    <scope>NUCLEOTIDE SEQUENCE [LARGE SCALE GENOMIC DNA]</scope>
    <source>
        <strain evidence="2">JCM 13006</strain>
    </source>
</reference>